<keyword evidence="5" id="KW-1185">Reference proteome</keyword>
<proteinExistence type="predicted"/>
<evidence type="ECO:0000313" key="5">
    <source>
        <dbReference type="Proteomes" id="UP001286313"/>
    </source>
</evidence>
<keyword evidence="2" id="KW-0812">Transmembrane</keyword>
<protein>
    <submittedName>
        <fullName evidence="4">Uncharacterized protein</fullName>
    </submittedName>
</protein>
<sequence length="410" mass="45794">MYFKTGYLVTCVAVLSFIEATDDCIKITVNNDEGCSGAIRLVLPEGRQKCKIDSFPLSSINFYLNRREDFKLLEFVYRNESGTKQPLLRIRIRQTNLNLSEERWYHIEMKKESQGTSSSTSRYQVYVNGTCAKQRKKCITITPSADQELVINIRGNLSLYSEQCNPASTIPRTHLTTQPTPSPSTTRTDSTQPTPSPSTTRTDSTQQLQQDDYQWDPFSPPLLYFLGAVGGTLVMLIIITVLVVVARRRRRSTALGRTTETNENRTDGTDGCQNNNTQLPLASSGNPDHCIYEEVHDIRPAMSREMGSAYGERRGSAHDSENSLYATCDKLGLTNHNRGSCHDSINSLYATIDNLDLGPRVEGRPISEHRGSTHDSENSLYATFSNLGFTTQGLTHDSDTSLYATFKAVL</sequence>
<feature type="compositionally biased region" description="Low complexity" evidence="1">
    <location>
        <begin position="176"/>
        <end position="207"/>
    </location>
</feature>
<dbReference type="Proteomes" id="UP001286313">
    <property type="component" value="Unassembled WGS sequence"/>
</dbReference>
<feature type="signal peptide" evidence="3">
    <location>
        <begin position="1"/>
        <end position="20"/>
    </location>
</feature>
<evidence type="ECO:0000313" key="4">
    <source>
        <dbReference type="EMBL" id="KAK3881196.1"/>
    </source>
</evidence>
<keyword evidence="2" id="KW-0472">Membrane</keyword>
<keyword evidence="3" id="KW-0732">Signal</keyword>
<evidence type="ECO:0000256" key="1">
    <source>
        <dbReference type="SAM" id="MobiDB-lite"/>
    </source>
</evidence>
<feature type="region of interest" description="Disordered" evidence="1">
    <location>
        <begin position="168"/>
        <end position="213"/>
    </location>
</feature>
<feature type="chain" id="PRO_5042168140" evidence="3">
    <location>
        <begin position="21"/>
        <end position="410"/>
    </location>
</feature>
<feature type="region of interest" description="Disordered" evidence="1">
    <location>
        <begin position="255"/>
        <end position="287"/>
    </location>
</feature>
<evidence type="ECO:0000256" key="2">
    <source>
        <dbReference type="SAM" id="Phobius"/>
    </source>
</evidence>
<reference evidence="4" key="1">
    <citation type="submission" date="2023-10" db="EMBL/GenBank/DDBJ databases">
        <title>Genome assemblies of two species of porcelain crab, Petrolisthes cinctipes and Petrolisthes manimaculis (Anomura: Porcellanidae).</title>
        <authorList>
            <person name="Angst P."/>
        </authorList>
    </citation>
    <scope>NUCLEOTIDE SEQUENCE</scope>
    <source>
        <strain evidence="4">PB745_01</strain>
        <tissue evidence="4">Gill</tissue>
    </source>
</reference>
<gene>
    <name evidence="4" type="ORF">Pcinc_014364</name>
</gene>
<feature type="transmembrane region" description="Helical" evidence="2">
    <location>
        <begin position="222"/>
        <end position="245"/>
    </location>
</feature>
<name>A0AAE1KPB1_PETCI</name>
<comment type="caution">
    <text evidence="4">The sequence shown here is derived from an EMBL/GenBank/DDBJ whole genome shotgun (WGS) entry which is preliminary data.</text>
</comment>
<dbReference type="EMBL" id="JAWQEG010001246">
    <property type="protein sequence ID" value="KAK3881196.1"/>
    <property type="molecule type" value="Genomic_DNA"/>
</dbReference>
<organism evidence="4 5">
    <name type="scientific">Petrolisthes cinctipes</name>
    <name type="common">Flat porcelain crab</name>
    <dbReference type="NCBI Taxonomy" id="88211"/>
    <lineage>
        <taxon>Eukaryota</taxon>
        <taxon>Metazoa</taxon>
        <taxon>Ecdysozoa</taxon>
        <taxon>Arthropoda</taxon>
        <taxon>Crustacea</taxon>
        <taxon>Multicrustacea</taxon>
        <taxon>Malacostraca</taxon>
        <taxon>Eumalacostraca</taxon>
        <taxon>Eucarida</taxon>
        <taxon>Decapoda</taxon>
        <taxon>Pleocyemata</taxon>
        <taxon>Anomura</taxon>
        <taxon>Galatheoidea</taxon>
        <taxon>Porcellanidae</taxon>
        <taxon>Petrolisthes</taxon>
    </lineage>
</organism>
<dbReference type="AlphaFoldDB" id="A0AAE1KPB1"/>
<feature type="compositionally biased region" description="Polar residues" evidence="1">
    <location>
        <begin position="271"/>
        <end position="286"/>
    </location>
</feature>
<keyword evidence="2" id="KW-1133">Transmembrane helix</keyword>
<accession>A0AAE1KPB1</accession>
<evidence type="ECO:0000256" key="3">
    <source>
        <dbReference type="SAM" id="SignalP"/>
    </source>
</evidence>